<gene>
    <name evidence="9" type="ORF">BDP27DRAFT_1254677</name>
</gene>
<keyword evidence="4" id="KW-0540">Nuclease</keyword>
<evidence type="ECO:0000256" key="5">
    <source>
        <dbReference type="ARBA" id="ARBA00022723"/>
    </source>
</evidence>
<keyword evidence="8" id="KW-0862">Zinc</keyword>
<dbReference type="SUPFAM" id="SSF56281">
    <property type="entry name" value="Metallo-hydrolase/oxidoreductase"/>
    <property type="match status" value="1"/>
</dbReference>
<keyword evidence="3" id="KW-0819">tRNA processing</keyword>
<dbReference type="AlphaFoldDB" id="A0A9P5UF22"/>
<reference evidence="9" key="1">
    <citation type="submission" date="2020-11" db="EMBL/GenBank/DDBJ databases">
        <authorList>
            <consortium name="DOE Joint Genome Institute"/>
            <person name="Ahrendt S."/>
            <person name="Riley R."/>
            <person name="Andreopoulos W."/>
            <person name="Labutti K."/>
            <person name="Pangilinan J."/>
            <person name="Ruiz-Duenas F.J."/>
            <person name="Barrasa J.M."/>
            <person name="Sanchez-Garcia M."/>
            <person name="Camarero S."/>
            <person name="Miyauchi S."/>
            <person name="Serrano A."/>
            <person name="Linde D."/>
            <person name="Babiker R."/>
            <person name="Drula E."/>
            <person name="Ayuso-Fernandez I."/>
            <person name="Pacheco R."/>
            <person name="Padilla G."/>
            <person name="Ferreira P."/>
            <person name="Barriuso J."/>
            <person name="Kellner H."/>
            <person name="Castanera R."/>
            <person name="Alfaro M."/>
            <person name="Ramirez L."/>
            <person name="Pisabarro A.G."/>
            <person name="Kuo A."/>
            <person name="Tritt A."/>
            <person name="Lipzen A."/>
            <person name="He G."/>
            <person name="Yan M."/>
            <person name="Ng V."/>
            <person name="Cullen D."/>
            <person name="Martin F."/>
            <person name="Rosso M.-N."/>
            <person name="Henrissat B."/>
            <person name="Hibbett D."/>
            <person name="Martinez A.T."/>
            <person name="Grigoriev I.V."/>
        </authorList>
    </citation>
    <scope>NUCLEOTIDE SEQUENCE</scope>
    <source>
        <strain evidence="9">AH 40177</strain>
    </source>
</reference>
<name>A0A9P5UF22_9AGAR</name>
<comment type="subunit">
    <text evidence="2">Homodimer.</text>
</comment>
<dbReference type="InterPro" id="IPR013471">
    <property type="entry name" value="RNase_Z/BN"/>
</dbReference>
<evidence type="ECO:0000256" key="2">
    <source>
        <dbReference type="ARBA" id="ARBA00011738"/>
    </source>
</evidence>
<dbReference type="EMBL" id="JADNRY010000005">
    <property type="protein sequence ID" value="KAF9076817.1"/>
    <property type="molecule type" value="Genomic_DNA"/>
</dbReference>
<proteinExistence type="inferred from homology"/>
<dbReference type="GO" id="GO:0042781">
    <property type="term" value="F:3'-tRNA processing endoribonuclease activity"/>
    <property type="evidence" value="ECO:0007669"/>
    <property type="project" value="TreeGrafter"/>
</dbReference>
<keyword evidence="10" id="KW-1185">Reference proteome</keyword>
<comment type="cofactor">
    <cofactor evidence="1">
        <name>Zn(2+)</name>
        <dbReference type="ChEBI" id="CHEBI:29105"/>
    </cofactor>
</comment>
<evidence type="ECO:0000256" key="3">
    <source>
        <dbReference type="ARBA" id="ARBA00022694"/>
    </source>
</evidence>
<keyword evidence="6" id="KW-0255">Endonuclease</keyword>
<organism evidence="9 10">
    <name type="scientific">Rhodocollybia butyracea</name>
    <dbReference type="NCBI Taxonomy" id="206335"/>
    <lineage>
        <taxon>Eukaryota</taxon>
        <taxon>Fungi</taxon>
        <taxon>Dikarya</taxon>
        <taxon>Basidiomycota</taxon>
        <taxon>Agaricomycotina</taxon>
        <taxon>Agaricomycetes</taxon>
        <taxon>Agaricomycetidae</taxon>
        <taxon>Agaricales</taxon>
        <taxon>Marasmiineae</taxon>
        <taxon>Omphalotaceae</taxon>
        <taxon>Rhodocollybia</taxon>
    </lineage>
</organism>
<evidence type="ECO:0000256" key="7">
    <source>
        <dbReference type="ARBA" id="ARBA00022801"/>
    </source>
</evidence>
<evidence type="ECO:0000313" key="9">
    <source>
        <dbReference type="EMBL" id="KAF9076817.1"/>
    </source>
</evidence>
<evidence type="ECO:0000256" key="4">
    <source>
        <dbReference type="ARBA" id="ARBA00022722"/>
    </source>
</evidence>
<dbReference type="PANTHER" id="PTHR46018:SF2">
    <property type="entry name" value="ZINC PHOSPHODIESTERASE ELAC PROTEIN 1"/>
    <property type="match status" value="1"/>
</dbReference>
<evidence type="ECO:0000256" key="1">
    <source>
        <dbReference type="ARBA" id="ARBA00001947"/>
    </source>
</evidence>
<protein>
    <submittedName>
        <fullName evidence="9">Metallo-hydrolase/oxidoreductase</fullName>
    </submittedName>
</protein>
<dbReference type="GO" id="GO:0046872">
    <property type="term" value="F:metal ion binding"/>
    <property type="evidence" value="ECO:0007669"/>
    <property type="project" value="UniProtKB-KW"/>
</dbReference>
<dbReference type="Gene3D" id="3.60.15.10">
    <property type="entry name" value="Ribonuclease Z/Hydroxyacylglutathione hydrolase-like"/>
    <property type="match status" value="1"/>
</dbReference>
<keyword evidence="5" id="KW-0479">Metal-binding</keyword>
<dbReference type="PANTHER" id="PTHR46018">
    <property type="entry name" value="ZINC PHOSPHODIESTERASE ELAC PROTEIN 1"/>
    <property type="match status" value="1"/>
</dbReference>
<comment type="caution">
    <text evidence="9">The sequence shown here is derived from an EMBL/GenBank/DDBJ whole genome shotgun (WGS) entry which is preliminary data.</text>
</comment>
<dbReference type="GO" id="GO:0005634">
    <property type="term" value="C:nucleus"/>
    <property type="evidence" value="ECO:0007669"/>
    <property type="project" value="TreeGrafter"/>
</dbReference>
<dbReference type="Pfam" id="PF23023">
    <property type="entry name" value="Anti-Pycsar_Apyc1"/>
    <property type="match status" value="1"/>
</dbReference>
<dbReference type="HAMAP" id="MF_01818">
    <property type="entry name" value="RNase_Z_BN"/>
    <property type="match status" value="1"/>
</dbReference>
<evidence type="ECO:0000256" key="8">
    <source>
        <dbReference type="ARBA" id="ARBA00022833"/>
    </source>
</evidence>
<dbReference type="Proteomes" id="UP000772434">
    <property type="component" value="Unassembled WGS sequence"/>
</dbReference>
<dbReference type="InterPro" id="IPR036866">
    <property type="entry name" value="RibonucZ/Hydroxyglut_hydro"/>
</dbReference>
<evidence type="ECO:0000256" key="6">
    <source>
        <dbReference type="ARBA" id="ARBA00022759"/>
    </source>
</evidence>
<dbReference type="CDD" id="cd07717">
    <property type="entry name" value="RNaseZ_ZiPD-like_MBL-fold"/>
    <property type="match status" value="1"/>
</dbReference>
<sequence length="396" mass="43231">MSESPEHKAPERSPIHSSPITVTFLGTASAMPSSTRNHSSLAVRLGSDVWLFDCGEGTQHRVQKSGVKMGKIEKVFITHTHGDHIFGLIPLMAGCLNGGGGTADDVEDPRKKINLDEPPFEIYGPLGTRAYVRSALTYTHTLLGRPYVVHELRFPSEPRWGDCTSLPRLRYESRGRNITQVDGVWDVYKDNVISVCAAPIFHSVPCVGYTLTEAQVPSKIDPQKYIPHIKRTKTPLSAMSLLQAGESVTLSDGTVLQGPSPRKGRKLVILGDTYDPSPIIPIAQDPDLLIHEATNAHLPGTVLNTREDDTYESVQRTAMERGHSTPQMAGAFAKRIGALSLALNHFSARYPGDDDVDEEAKTVMDAIGNLAANEFGKPVTCARDLMTIDIGFRAIE</sequence>
<evidence type="ECO:0000313" key="10">
    <source>
        <dbReference type="Proteomes" id="UP000772434"/>
    </source>
</evidence>
<accession>A0A9P5UF22</accession>
<dbReference type="OrthoDB" id="527344at2759"/>
<keyword evidence="7" id="KW-0378">Hydrolase</keyword>